<reference evidence="1 2" key="2">
    <citation type="journal article" date="2011" name="PLoS Genet.">
        <title>Caenorhabditis briggsae recombinant inbred line genotypes reveal inter-strain incompatibility and the evolution of recombination.</title>
        <authorList>
            <person name="Ross J.A."/>
            <person name="Koboldt D.C."/>
            <person name="Staisch J.E."/>
            <person name="Chamberlin H.M."/>
            <person name="Gupta B.P."/>
            <person name="Miller R.D."/>
            <person name="Baird S.E."/>
            <person name="Haag E.S."/>
        </authorList>
    </citation>
    <scope>NUCLEOTIDE SEQUENCE [LARGE SCALE GENOMIC DNA]</scope>
    <source>
        <strain evidence="1 2">AF16</strain>
    </source>
</reference>
<dbReference type="KEGG" id="cbr:CBG_22180"/>
<keyword evidence="2" id="KW-1185">Reference proteome</keyword>
<gene>
    <name evidence="1" type="ORF">CBG22180</name>
    <name evidence="1" type="ORF">CBG_22180</name>
</gene>
<evidence type="ECO:0000313" key="2">
    <source>
        <dbReference type="Proteomes" id="UP000008549"/>
    </source>
</evidence>
<dbReference type="InParanoid" id="A8Y1R0"/>
<accession>A8Y1R0</accession>
<evidence type="ECO:0000313" key="1">
    <source>
        <dbReference type="EMBL" id="CAP38830.1"/>
    </source>
</evidence>
<dbReference type="CTD" id="8580946"/>
<name>A8Y1R0_CAEBR</name>
<proteinExistence type="predicted"/>
<dbReference type="AlphaFoldDB" id="A8Y1R0"/>
<dbReference type="EMBL" id="HE601428">
    <property type="protein sequence ID" value="CAP38830.1"/>
    <property type="molecule type" value="Genomic_DNA"/>
</dbReference>
<protein>
    <submittedName>
        <fullName evidence="1">Protein CBG22180</fullName>
    </submittedName>
</protein>
<dbReference type="Proteomes" id="UP000008549">
    <property type="component" value="Unassembled WGS sequence"/>
</dbReference>
<organism evidence="1 2">
    <name type="scientific">Caenorhabditis briggsae</name>
    <dbReference type="NCBI Taxonomy" id="6238"/>
    <lineage>
        <taxon>Eukaryota</taxon>
        <taxon>Metazoa</taxon>
        <taxon>Ecdysozoa</taxon>
        <taxon>Nematoda</taxon>
        <taxon>Chromadorea</taxon>
        <taxon>Rhabditida</taxon>
        <taxon>Rhabditina</taxon>
        <taxon>Rhabditomorpha</taxon>
        <taxon>Rhabditoidea</taxon>
        <taxon>Rhabditidae</taxon>
        <taxon>Peloderinae</taxon>
        <taxon>Caenorhabditis</taxon>
    </lineage>
</organism>
<dbReference type="HOGENOM" id="CLU_2591910_0_0_1"/>
<reference evidence="1 2" key="1">
    <citation type="journal article" date="2003" name="PLoS Biol.">
        <title>The genome sequence of Caenorhabditis briggsae: a platform for comparative genomics.</title>
        <authorList>
            <person name="Stein L.D."/>
            <person name="Bao Z."/>
            <person name="Blasiar D."/>
            <person name="Blumenthal T."/>
            <person name="Brent M.R."/>
            <person name="Chen N."/>
            <person name="Chinwalla A."/>
            <person name="Clarke L."/>
            <person name="Clee C."/>
            <person name="Coghlan A."/>
            <person name="Coulson A."/>
            <person name="D'Eustachio P."/>
            <person name="Fitch D.H."/>
            <person name="Fulton L.A."/>
            <person name="Fulton R.E."/>
            <person name="Griffiths-Jones S."/>
            <person name="Harris T.W."/>
            <person name="Hillier L.W."/>
            <person name="Kamath R."/>
            <person name="Kuwabara P.E."/>
            <person name="Mardis E.R."/>
            <person name="Marra M.A."/>
            <person name="Miner T.L."/>
            <person name="Minx P."/>
            <person name="Mullikin J.C."/>
            <person name="Plumb R.W."/>
            <person name="Rogers J."/>
            <person name="Schein J.E."/>
            <person name="Sohrmann M."/>
            <person name="Spieth J."/>
            <person name="Stajich J.E."/>
            <person name="Wei C."/>
            <person name="Willey D."/>
            <person name="Wilson R.K."/>
            <person name="Durbin R."/>
            <person name="Waterston R.H."/>
        </authorList>
    </citation>
    <scope>NUCLEOTIDE SEQUENCE [LARGE SCALE GENOMIC DNA]</scope>
    <source>
        <strain evidence="1 2">AF16</strain>
    </source>
</reference>
<sequence>MARGSDQGHTALSGVKTQTTSFSFALILSITILKFYETKFKTVLRYLRYLDDTLEIISNFRTFEYNLLDYFDQQADAENA</sequence>
<dbReference type="RefSeq" id="XP_002638950.1">
    <property type="nucleotide sequence ID" value="XM_002638904.1"/>
</dbReference>
<dbReference type="GeneID" id="8580946"/>